<dbReference type="AlphaFoldDB" id="A0A918RY47"/>
<evidence type="ECO:0000313" key="1">
    <source>
        <dbReference type="EMBL" id="GHA15306.1"/>
    </source>
</evidence>
<dbReference type="EMBL" id="BMZE01000001">
    <property type="protein sequence ID" value="GHA15306.1"/>
    <property type="molecule type" value="Genomic_DNA"/>
</dbReference>
<protein>
    <submittedName>
        <fullName evidence="1">Uncharacterized protein</fullName>
    </submittedName>
</protein>
<evidence type="ECO:0000313" key="2">
    <source>
        <dbReference type="Proteomes" id="UP000646579"/>
    </source>
</evidence>
<reference evidence="1" key="2">
    <citation type="submission" date="2020-09" db="EMBL/GenBank/DDBJ databases">
        <authorList>
            <person name="Sun Q."/>
            <person name="Kim S."/>
        </authorList>
    </citation>
    <scope>NUCLEOTIDE SEQUENCE</scope>
    <source>
        <strain evidence="1">KCTC 32437</strain>
    </source>
</reference>
<accession>A0A918RY47</accession>
<keyword evidence="2" id="KW-1185">Reference proteome</keyword>
<proteinExistence type="predicted"/>
<dbReference type="RefSeq" id="WP_189423572.1">
    <property type="nucleotide sequence ID" value="NZ_BMZE01000001.1"/>
</dbReference>
<sequence length="72" mass="8306">MTPETNWSRSDIIPAQTTVHLNLRWTMADMDRLSEMLRKRHPVSDIAFMFGVHPQEVRDVVARNPHLPRAAG</sequence>
<gene>
    <name evidence="1" type="ORF">GCM10007989_07590</name>
</gene>
<comment type="caution">
    <text evidence="1">The sequence shown here is derived from an EMBL/GenBank/DDBJ whole genome shotgun (WGS) entry which is preliminary data.</text>
</comment>
<reference evidence="1" key="1">
    <citation type="journal article" date="2014" name="Int. J. Syst. Evol. Microbiol.">
        <title>Complete genome sequence of Corynebacterium casei LMG S-19264T (=DSM 44701T), isolated from a smear-ripened cheese.</title>
        <authorList>
            <consortium name="US DOE Joint Genome Institute (JGI-PGF)"/>
            <person name="Walter F."/>
            <person name="Albersmeier A."/>
            <person name="Kalinowski J."/>
            <person name="Ruckert C."/>
        </authorList>
    </citation>
    <scope>NUCLEOTIDE SEQUENCE</scope>
    <source>
        <strain evidence="1">KCTC 32437</strain>
    </source>
</reference>
<dbReference type="Proteomes" id="UP000646579">
    <property type="component" value="Unassembled WGS sequence"/>
</dbReference>
<organism evidence="1 2">
    <name type="scientific">Devosia pacifica</name>
    <dbReference type="NCBI Taxonomy" id="1335967"/>
    <lineage>
        <taxon>Bacteria</taxon>
        <taxon>Pseudomonadati</taxon>
        <taxon>Pseudomonadota</taxon>
        <taxon>Alphaproteobacteria</taxon>
        <taxon>Hyphomicrobiales</taxon>
        <taxon>Devosiaceae</taxon>
        <taxon>Devosia</taxon>
    </lineage>
</organism>
<name>A0A918RY47_9HYPH</name>